<keyword evidence="1" id="KW-0812">Transmembrane</keyword>
<evidence type="ECO:0000313" key="3">
    <source>
        <dbReference type="Proteomes" id="UP000236173"/>
    </source>
</evidence>
<dbReference type="NCBIfam" id="TIGR02532">
    <property type="entry name" value="IV_pilin_GFxxxE"/>
    <property type="match status" value="1"/>
</dbReference>
<dbReference type="Proteomes" id="UP000236173">
    <property type="component" value="Unassembled WGS sequence"/>
</dbReference>
<dbReference type="EMBL" id="BEHT01000043">
    <property type="protein sequence ID" value="GBC99933.1"/>
    <property type="molecule type" value="Genomic_DNA"/>
</dbReference>
<reference evidence="3" key="1">
    <citation type="submission" date="2017-09" db="EMBL/GenBank/DDBJ databases">
        <title>Metaegenomics of thermophilic ammonia-oxidizing enrichment culture.</title>
        <authorList>
            <person name="Kato S."/>
            <person name="Suzuki K."/>
        </authorList>
    </citation>
    <scope>NUCLEOTIDE SEQUENCE [LARGE SCALE GENOMIC DNA]</scope>
</reference>
<feature type="transmembrane region" description="Helical" evidence="1">
    <location>
        <begin position="7"/>
        <end position="31"/>
    </location>
</feature>
<evidence type="ECO:0000313" key="2">
    <source>
        <dbReference type="EMBL" id="GBC99933.1"/>
    </source>
</evidence>
<gene>
    <name evidence="2" type="ORF">HRbin17_02466</name>
</gene>
<comment type="caution">
    <text evidence="2">The sequence shown here is derived from an EMBL/GenBank/DDBJ whole genome shotgun (WGS) entry which is preliminary data.</text>
</comment>
<dbReference type="InterPro" id="IPR027558">
    <property type="entry name" value="Pre_pil_HX9DG_C"/>
</dbReference>
<protein>
    <recommendedName>
        <fullName evidence="4">Type II secretion system protein G</fullName>
    </recommendedName>
</protein>
<accession>A0A2H5XFH1</accession>
<dbReference type="InterPro" id="IPR045584">
    <property type="entry name" value="Pilin-like"/>
</dbReference>
<keyword evidence="1" id="KW-1133">Transmembrane helix</keyword>
<dbReference type="PANTHER" id="PTHR30093">
    <property type="entry name" value="GENERAL SECRETION PATHWAY PROTEIN G"/>
    <property type="match status" value="1"/>
</dbReference>
<dbReference type="SUPFAM" id="SSF54523">
    <property type="entry name" value="Pili subunits"/>
    <property type="match status" value="1"/>
</dbReference>
<name>A0A2H5XFH1_9BACT</name>
<evidence type="ECO:0000256" key="1">
    <source>
        <dbReference type="SAM" id="Phobius"/>
    </source>
</evidence>
<organism evidence="2 3">
    <name type="scientific">Candidatus Fervidibacter japonicus</name>
    <dbReference type="NCBI Taxonomy" id="2035412"/>
    <lineage>
        <taxon>Bacteria</taxon>
        <taxon>Candidatus Fervidibacterota</taxon>
        <taxon>Candidatus Fervidibacter</taxon>
    </lineage>
</organism>
<dbReference type="InterPro" id="IPR012902">
    <property type="entry name" value="N_methyl_site"/>
</dbReference>
<proteinExistence type="predicted"/>
<dbReference type="AlphaFoldDB" id="A0A2H5XFH1"/>
<dbReference type="Pfam" id="PF07963">
    <property type="entry name" value="N_methyl"/>
    <property type="match status" value="1"/>
</dbReference>
<dbReference type="Gene3D" id="3.30.700.10">
    <property type="entry name" value="Glycoprotein, Type 4 Pilin"/>
    <property type="match status" value="1"/>
</dbReference>
<sequence length="258" mass="28843">MRKVGNAFTLIELLVVIAIVAILAAILFPVFSAARAKARQTAGLHNERQIAQATRMYATDYDEWFPRHAYGFVATGRPGDYQWQHAINPYIRNWQIFVCPQAPNLNGIARFNGIDYSSHQTTLGLDPRGDGPFSGYGCNLAYHFHNPLAGWHPIGKHEAIVEDPAGTIFVHEWTGNFRFGWAKPPGSPGPGPEQPVDPSWLLTTNTVTNAVAARHMNGINIAFCDGHAKWLQAPQAYDRRVRPQDGYYVAYRYTVHND</sequence>
<evidence type="ECO:0008006" key="4">
    <source>
        <dbReference type="Google" id="ProtNLM"/>
    </source>
</evidence>
<keyword evidence="1" id="KW-0472">Membrane</keyword>
<dbReference type="NCBIfam" id="TIGR04294">
    <property type="entry name" value="pre_pil_HX9DG"/>
    <property type="match status" value="1"/>
</dbReference>